<dbReference type="Proteomes" id="UP001148313">
    <property type="component" value="Unassembled WGS sequence"/>
</dbReference>
<dbReference type="InterPro" id="IPR000620">
    <property type="entry name" value="EamA_dom"/>
</dbReference>
<gene>
    <name evidence="8" type="ORF">OOZ53_03200</name>
</gene>
<feature type="transmembrane region" description="Helical" evidence="6">
    <location>
        <begin position="236"/>
        <end position="258"/>
    </location>
</feature>
<dbReference type="EMBL" id="JAPJZH010000002">
    <property type="protein sequence ID" value="MDA4844336.1"/>
    <property type="molecule type" value="Genomic_DNA"/>
</dbReference>
<evidence type="ECO:0000259" key="7">
    <source>
        <dbReference type="Pfam" id="PF00892"/>
    </source>
</evidence>
<keyword evidence="5 6" id="KW-0472">Membrane</keyword>
<comment type="caution">
    <text evidence="8">The sequence shown here is derived from an EMBL/GenBank/DDBJ whole genome shotgun (WGS) entry which is preliminary data.</text>
</comment>
<evidence type="ECO:0000256" key="3">
    <source>
        <dbReference type="ARBA" id="ARBA00022692"/>
    </source>
</evidence>
<proteinExistence type="inferred from homology"/>
<keyword evidence="9" id="KW-1185">Reference proteome</keyword>
<dbReference type="SUPFAM" id="SSF103481">
    <property type="entry name" value="Multidrug resistance efflux transporter EmrE"/>
    <property type="match status" value="2"/>
</dbReference>
<feature type="transmembrane region" description="Helical" evidence="6">
    <location>
        <begin position="210"/>
        <end position="229"/>
    </location>
</feature>
<evidence type="ECO:0000313" key="8">
    <source>
        <dbReference type="EMBL" id="MDA4844336.1"/>
    </source>
</evidence>
<feature type="transmembrane region" description="Helical" evidence="6">
    <location>
        <begin position="76"/>
        <end position="93"/>
    </location>
</feature>
<evidence type="ECO:0000256" key="1">
    <source>
        <dbReference type="ARBA" id="ARBA00004141"/>
    </source>
</evidence>
<accession>A0ABT4VHZ5</accession>
<dbReference type="PANTHER" id="PTHR22911:SF6">
    <property type="entry name" value="SOLUTE CARRIER FAMILY 35 MEMBER G1"/>
    <property type="match status" value="1"/>
</dbReference>
<feature type="transmembrane region" description="Helical" evidence="6">
    <location>
        <begin position="264"/>
        <end position="282"/>
    </location>
</feature>
<dbReference type="RefSeq" id="WP_271087868.1">
    <property type="nucleotide sequence ID" value="NZ_JAPJZH010000002.1"/>
</dbReference>
<name>A0ABT4VHZ5_9HYPH</name>
<evidence type="ECO:0000256" key="2">
    <source>
        <dbReference type="ARBA" id="ARBA00009853"/>
    </source>
</evidence>
<comment type="subcellular location">
    <subcellularLocation>
        <location evidence="1">Membrane</location>
        <topology evidence="1">Multi-pass membrane protein</topology>
    </subcellularLocation>
</comment>
<evidence type="ECO:0000313" key="9">
    <source>
        <dbReference type="Proteomes" id="UP001148313"/>
    </source>
</evidence>
<keyword evidence="3 6" id="KW-0812">Transmembrane</keyword>
<dbReference type="Pfam" id="PF00892">
    <property type="entry name" value="EamA"/>
    <property type="match status" value="1"/>
</dbReference>
<reference evidence="8" key="1">
    <citation type="submission" date="2022-11" db="EMBL/GenBank/DDBJ databases">
        <title>Hoeflea poritis sp. nov., isolated from scleractinian coral Porites lutea.</title>
        <authorList>
            <person name="Zhang G."/>
            <person name="Wei Q."/>
            <person name="Cai L."/>
        </authorList>
    </citation>
    <scope>NUCLEOTIDE SEQUENCE</scope>
    <source>
        <strain evidence="8">E7-10</strain>
    </source>
</reference>
<feature type="transmembrane region" description="Helical" evidence="6">
    <location>
        <begin position="9"/>
        <end position="27"/>
    </location>
</feature>
<keyword evidence="4 6" id="KW-1133">Transmembrane helix</keyword>
<organism evidence="8 9">
    <name type="scientific">Hoeflea poritis</name>
    <dbReference type="NCBI Taxonomy" id="2993659"/>
    <lineage>
        <taxon>Bacteria</taxon>
        <taxon>Pseudomonadati</taxon>
        <taxon>Pseudomonadota</taxon>
        <taxon>Alphaproteobacteria</taxon>
        <taxon>Hyphomicrobiales</taxon>
        <taxon>Rhizobiaceae</taxon>
        <taxon>Hoeflea</taxon>
    </lineage>
</organism>
<protein>
    <submittedName>
        <fullName evidence="8">DMT family transporter</fullName>
    </submittedName>
</protein>
<dbReference type="PANTHER" id="PTHR22911">
    <property type="entry name" value="ACYL-MALONYL CONDENSING ENZYME-RELATED"/>
    <property type="match status" value="1"/>
</dbReference>
<feature type="transmembrane region" description="Helical" evidence="6">
    <location>
        <begin position="39"/>
        <end position="56"/>
    </location>
</feature>
<evidence type="ECO:0000256" key="5">
    <source>
        <dbReference type="ARBA" id="ARBA00023136"/>
    </source>
</evidence>
<evidence type="ECO:0000256" key="4">
    <source>
        <dbReference type="ARBA" id="ARBA00022989"/>
    </source>
</evidence>
<feature type="transmembrane region" description="Helical" evidence="6">
    <location>
        <begin position="178"/>
        <end position="198"/>
    </location>
</feature>
<comment type="similarity">
    <text evidence="2">Belongs to the drug/metabolite transporter (DMT) superfamily. 10 TMS drug/metabolite exporter (DME) (TC 2.A.7.3) family.</text>
</comment>
<dbReference type="InterPro" id="IPR037185">
    <property type="entry name" value="EmrE-like"/>
</dbReference>
<feature type="transmembrane region" description="Helical" evidence="6">
    <location>
        <begin position="99"/>
        <end position="117"/>
    </location>
</feature>
<dbReference type="Gene3D" id="1.10.3730.20">
    <property type="match status" value="1"/>
</dbReference>
<sequence length="301" mass="32675">MLQSTNMRGALYMALAMAGYVFNDALMKRLSENMSMGQAIFLRSIVASLLIFVIAWRSNALRPLKTILKPMPLLRTASEALATVLFLTALARIPLANAAAILQALPLAVTVGAALFLKEPVGWRRWLATLIGFVGVVLVIRPGLSGYSVYSLLVVGAVICAASRDLATRRMNKDIPSLFLSVLTAPVIAVTGLFMWIASGTVAPVETASFVEILGAAIFVLVGYQFIVLATRHGDIAFIVPFRYTGLLWSILLGILFFSEFPDGLTIAGSAIIVMTGLYTLYRERRTRLRSESVSQLEEAT</sequence>
<evidence type="ECO:0000256" key="6">
    <source>
        <dbReference type="SAM" id="Phobius"/>
    </source>
</evidence>
<feature type="domain" description="EamA" evidence="7">
    <location>
        <begin position="8"/>
        <end position="140"/>
    </location>
</feature>